<organism evidence="4 5">
    <name type="scientific">Sphingobacterium faecale</name>
    <dbReference type="NCBI Taxonomy" id="2803775"/>
    <lineage>
        <taxon>Bacteria</taxon>
        <taxon>Pseudomonadati</taxon>
        <taxon>Bacteroidota</taxon>
        <taxon>Sphingobacteriia</taxon>
        <taxon>Sphingobacteriales</taxon>
        <taxon>Sphingobacteriaceae</taxon>
        <taxon>Sphingobacterium</taxon>
    </lineage>
</organism>
<comment type="caution">
    <text evidence="4">The sequence shown here is derived from an EMBL/GenBank/DDBJ whole genome shotgun (WGS) entry which is preliminary data.</text>
</comment>
<feature type="non-terminal residue" evidence="4">
    <location>
        <position position="1"/>
    </location>
</feature>
<sequence length="368" mass="41578">NVSSSSAYITSKIEARPFVFTNRIYQTITNPPNPQLSWENVRMSNLAVDFSVFNNRLSGSVEHYFKKATDLLSSEPINPSSGVTTLYGNWSSLKGSGWDLNLTSKNIQSRDILWQSDLILSYTNEKVTDYKLRPNSDVNYLTSNLGQYPIEGKPLYGMYSFASAGLDATGQPQGYFDGTLSQDYTNIYNNTRLDDFVYHGRATPSLFGSIRNTFQYKALDLSFNISAQFGYYVRRQGLNYGSLYAVSSYNSLPFQYDYLNRWQQAGDELSTHVPAAVYPAVANRETFYNMTEHLVERGDHIRLRDIRLAYTVKLPRVGLSSLQVYGYANNLGVLWAANKLGFDPDAVYENAMVYPAVRTYSLGVSLNF</sequence>
<evidence type="ECO:0000313" key="5">
    <source>
        <dbReference type="Proteomes" id="UP000625283"/>
    </source>
</evidence>
<dbReference type="InterPro" id="IPR036942">
    <property type="entry name" value="Beta-barrel_TonB_sf"/>
</dbReference>
<evidence type="ECO:0000256" key="2">
    <source>
        <dbReference type="ARBA" id="ARBA00023136"/>
    </source>
</evidence>
<keyword evidence="2" id="KW-0472">Membrane</keyword>
<dbReference type="Proteomes" id="UP000625283">
    <property type="component" value="Unassembled WGS sequence"/>
</dbReference>
<accession>A0ABS1RAM3</accession>
<reference evidence="4 5" key="1">
    <citation type="submission" date="2021-01" db="EMBL/GenBank/DDBJ databases">
        <title>C459-1 draft genome sequence.</title>
        <authorList>
            <person name="Zhang X.-F."/>
        </authorList>
    </citation>
    <scope>NUCLEOTIDE SEQUENCE [LARGE SCALE GENOMIC DNA]</scope>
    <source>
        <strain evidence="5">C459-1</strain>
    </source>
</reference>
<gene>
    <name evidence="4" type="ORF">JKG61_22655</name>
</gene>
<dbReference type="Gene3D" id="2.40.170.20">
    <property type="entry name" value="TonB-dependent receptor, beta-barrel domain"/>
    <property type="match status" value="1"/>
</dbReference>
<comment type="subcellular location">
    <subcellularLocation>
        <location evidence="1">Cell outer membrane</location>
    </subcellularLocation>
</comment>
<evidence type="ECO:0000256" key="1">
    <source>
        <dbReference type="ARBA" id="ARBA00004442"/>
    </source>
</evidence>
<evidence type="ECO:0000256" key="3">
    <source>
        <dbReference type="ARBA" id="ARBA00023237"/>
    </source>
</evidence>
<name>A0ABS1RAM3_9SPHI</name>
<keyword evidence="3" id="KW-0998">Cell outer membrane</keyword>
<keyword evidence="5" id="KW-1185">Reference proteome</keyword>
<protein>
    <submittedName>
        <fullName evidence="4">SusC/RagA family TonB-linked outer membrane protein</fullName>
    </submittedName>
</protein>
<dbReference type="EMBL" id="JAERTY010000026">
    <property type="protein sequence ID" value="MBL1411570.1"/>
    <property type="molecule type" value="Genomic_DNA"/>
</dbReference>
<dbReference type="SUPFAM" id="SSF56935">
    <property type="entry name" value="Porins"/>
    <property type="match status" value="1"/>
</dbReference>
<proteinExistence type="predicted"/>
<evidence type="ECO:0000313" key="4">
    <source>
        <dbReference type="EMBL" id="MBL1411570.1"/>
    </source>
</evidence>